<keyword evidence="8" id="KW-1185">Reference proteome</keyword>
<dbReference type="KEGG" id="psti:SOO65_08650"/>
<comment type="similarity">
    <text evidence="1">Belongs to the thioredoxin family. DsbA subfamily.</text>
</comment>
<evidence type="ECO:0000256" key="4">
    <source>
        <dbReference type="ARBA" id="ARBA00023157"/>
    </source>
</evidence>
<dbReference type="PANTHER" id="PTHR13887">
    <property type="entry name" value="GLUTATHIONE S-TRANSFERASE KAPPA"/>
    <property type="match status" value="1"/>
</dbReference>
<evidence type="ECO:0000313" key="7">
    <source>
        <dbReference type="EMBL" id="WPU66816.1"/>
    </source>
</evidence>
<evidence type="ECO:0000313" key="8">
    <source>
        <dbReference type="Proteomes" id="UP001324634"/>
    </source>
</evidence>
<gene>
    <name evidence="7" type="ORF">SOO65_08650</name>
</gene>
<dbReference type="PROSITE" id="PS51352">
    <property type="entry name" value="THIOREDOXIN_2"/>
    <property type="match status" value="1"/>
</dbReference>
<evidence type="ECO:0000256" key="3">
    <source>
        <dbReference type="ARBA" id="ARBA00023002"/>
    </source>
</evidence>
<dbReference type="InterPro" id="IPR013766">
    <property type="entry name" value="Thioredoxin_domain"/>
</dbReference>
<dbReference type="RefSeq" id="WP_321399400.1">
    <property type="nucleotide sequence ID" value="NZ_CP139487.1"/>
</dbReference>
<dbReference type="SUPFAM" id="SSF52833">
    <property type="entry name" value="Thioredoxin-like"/>
    <property type="match status" value="1"/>
</dbReference>
<protein>
    <submittedName>
        <fullName evidence="7">Thioredoxin domain-containing protein</fullName>
    </submittedName>
</protein>
<dbReference type="AlphaFoldDB" id="A0AAX4HTU7"/>
<dbReference type="PROSITE" id="PS51257">
    <property type="entry name" value="PROKAR_LIPOPROTEIN"/>
    <property type="match status" value="1"/>
</dbReference>
<dbReference type="EMBL" id="CP139487">
    <property type="protein sequence ID" value="WPU66816.1"/>
    <property type="molecule type" value="Genomic_DNA"/>
</dbReference>
<keyword evidence="2" id="KW-0732">Signal</keyword>
<dbReference type="InterPro" id="IPR012336">
    <property type="entry name" value="Thioredoxin-like_fold"/>
</dbReference>
<reference evidence="7 8" key="1">
    <citation type="submission" date="2023-11" db="EMBL/GenBank/DDBJ databases">
        <title>Peredibacter starrii A3.12.</title>
        <authorList>
            <person name="Mitchell R.J."/>
        </authorList>
    </citation>
    <scope>NUCLEOTIDE SEQUENCE [LARGE SCALE GENOMIC DNA]</scope>
    <source>
        <strain evidence="7 8">A3.12</strain>
    </source>
</reference>
<evidence type="ECO:0000256" key="5">
    <source>
        <dbReference type="ARBA" id="ARBA00023284"/>
    </source>
</evidence>
<dbReference type="InterPro" id="IPR036249">
    <property type="entry name" value="Thioredoxin-like_sf"/>
</dbReference>
<proteinExistence type="inferred from homology"/>
<feature type="domain" description="Thioredoxin" evidence="6">
    <location>
        <begin position="58"/>
        <end position="257"/>
    </location>
</feature>
<sequence>MNKSLSILTIGSLLYFASGCSQSPAQLQKALEDNPEILVNAIKKNPEKIMAALQVAAQESARNAQEVAAKEQEAKFEAEFKNPLKPELGTRESLGVVNAPITIVEYTDFQCPFCARGYQTMEQVRKTYGDKVRLVVKNLPLSNHPMAMPAAERFEALMLVKPDQAWAFYHEIFAHQDQLNGGGEKYLDSVVKKVGADLAKVKTLMASEKVQSLIRKDMEEAEKFSIQGTPGFIVAGVSVRGAYPFETFKQIIDRKLSEME</sequence>
<evidence type="ECO:0000259" key="6">
    <source>
        <dbReference type="PROSITE" id="PS51352"/>
    </source>
</evidence>
<organism evidence="7 8">
    <name type="scientific">Peredibacter starrii</name>
    <dbReference type="NCBI Taxonomy" id="28202"/>
    <lineage>
        <taxon>Bacteria</taxon>
        <taxon>Pseudomonadati</taxon>
        <taxon>Bdellovibrionota</taxon>
        <taxon>Bacteriovoracia</taxon>
        <taxon>Bacteriovoracales</taxon>
        <taxon>Bacteriovoracaceae</taxon>
        <taxon>Peredibacter</taxon>
    </lineage>
</organism>
<dbReference type="Proteomes" id="UP001324634">
    <property type="component" value="Chromosome"/>
</dbReference>
<dbReference type="Gene3D" id="3.40.30.10">
    <property type="entry name" value="Glutaredoxin"/>
    <property type="match status" value="1"/>
</dbReference>
<accession>A0AAX4HTU7</accession>
<keyword evidence="5" id="KW-0676">Redox-active center</keyword>
<evidence type="ECO:0000256" key="2">
    <source>
        <dbReference type="ARBA" id="ARBA00022729"/>
    </source>
</evidence>
<keyword evidence="3" id="KW-0560">Oxidoreductase</keyword>
<keyword evidence="4" id="KW-1015">Disulfide bond</keyword>
<evidence type="ECO:0000256" key="1">
    <source>
        <dbReference type="ARBA" id="ARBA00005791"/>
    </source>
</evidence>
<dbReference type="PANTHER" id="PTHR13887:SF14">
    <property type="entry name" value="DISULFIDE BOND FORMATION PROTEIN D"/>
    <property type="match status" value="1"/>
</dbReference>
<dbReference type="GO" id="GO:0016491">
    <property type="term" value="F:oxidoreductase activity"/>
    <property type="evidence" value="ECO:0007669"/>
    <property type="project" value="UniProtKB-KW"/>
</dbReference>
<name>A0AAX4HTU7_9BACT</name>
<dbReference type="Pfam" id="PF13462">
    <property type="entry name" value="Thioredoxin_4"/>
    <property type="match status" value="1"/>
</dbReference>